<sequence length="84" mass="9804">MNDIERGQLAEAVLKNEVFQDAFAQINTEVFNEWQREPNEAKRNELWQLMQATKRLQTLLTQAMNNGKVELKRQSALGRMLKLS</sequence>
<dbReference type="Proteomes" id="UP001356170">
    <property type="component" value="Unassembled WGS sequence"/>
</dbReference>
<accession>A0ABU7V0U5</accession>
<gene>
    <name evidence="1" type="ORF">V3390_09215</name>
</gene>
<keyword evidence="2" id="KW-1185">Reference proteome</keyword>
<comment type="caution">
    <text evidence="1">The sequence shown here is derived from an EMBL/GenBank/DDBJ whole genome shotgun (WGS) entry which is preliminary data.</text>
</comment>
<evidence type="ECO:0000313" key="2">
    <source>
        <dbReference type="Proteomes" id="UP001356170"/>
    </source>
</evidence>
<evidence type="ECO:0000313" key="1">
    <source>
        <dbReference type="EMBL" id="MEF2156399.1"/>
    </source>
</evidence>
<reference evidence="1 2" key="1">
    <citation type="submission" date="2024-01" db="EMBL/GenBank/DDBJ databases">
        <title>Novel species of the genus Luteimonas isolated from rivers.</title>
        <authorList>
            <person name="Lu H."/>
        </authorList>
    </citation>
    <scope>NUCLEOTIDE SEQUENCE [LARGE SCALE GENOMIC DNA]</scope>
    <source>
        <strain evidence="1 2">FXH3W</strain>
    </source>
</reference>
<dbReference type="RefSeq" id="WP_331704189.1">
    <property type="nucleotide sequence ID" value="NZ_JAZHBO010000002.1"/>
</dbReference>
<proteinExistence type="predicted"/>
<dbReference type="EMBL" id="JAZHBO010000002">
    <property type="protein sequence ID" value="MEF2156399.1"/>
    <property type="molecule type" value="Genomic_DNA"/>
</dbReference>
<organism evidence="1 2">
    <name type="scientific">Aquilutibacter rugosus</name>
    <dbReference type="NCBI Taxonomy" id="3115820"/>
    <lineage>
        <taxon>Bacteria</taxon>
        <taxon>Pseudomonadati</taxon>
        <taxon>Pseudomonadota</taxon>
        <taxon>Gammaproteobacteria</taxon>
        <taxon>Lysobacterales</taxon>
        <taxon>Lysobacteraceae</taxon>
        <taxon>Aquilutibacter</taxon>
    </lineage>
</organism>
<name>A0ABU7V0U5_9GAMM</name>
<protein>
    <submittedName>
        <fullName evidence="1">Uncharacterized protein</fullName>
    </submittedName>
</protein>